<keyword evidence="1" id="KW-1133">Transmembrane helix</keyword>
<gene>
    <name evidence="2" type="ORF">SDC9_206822</name>
</gene>
<feature type="transmembrane region" description="Helical" evidence="1">
    <location>
        <begin position="20"/>
        <end position="52"/>
    </location>
</feature>
<protein>
    <submittedName>
        <fullName evidence="2">Uncharacterized protein</fullName>
    </submittedName>
</protein>
<evidence type="ECO:0000313" key="2">
    <source>
        <dbReference type="EMBL" id="MPN59104.1"/>
    </source>
</evidence>
<organism evidence="2">
    <name type="scientific">bioreactor metagenome</name>
    <dbReference type="NCBI Taxonomy" id="1076179"/>
    <lineage>
        <taxon>unclassified sequences</taxon>
        <taxon>metagenomes</taxon>
        <taxon>ecological metagenomes</taxon>
    </lineage>
</organism>
<comment type="caution">
    <text evidence="2">The sequence shown here is derived from an EMBL/GenBank/DDBJ whole genome shotgun (WGS) entry which is preliminary data.</text>
</comment>
<proteinExistence type="predicted"/>
<dbReference type="EMBL" id="VSSQ01132717">
    <property type="protein sequence ID" value="MPN59104.1"/>
    <property type="molecule type" value="Genomic_DNA"/>
</dbReference>
<accession>A0A645JFI4</accession>
<evidence type="ECO:0000256" key="1">
    <source>
        <dbReference type="SAM" id="Phobius"/>
    </source>
</evidence>
<keyword evidence="1" id="KW-0472">Membrane</keyword>
<reference evidence="2" key="1">
    <citation type="submission" date="2019-08" db="EMBL/GenBank/DDBJ databases">
        <authorList>
            <person name="Kucharzyk K."/>
            <person name="Murdoch R.W."/>
            <person name="Higgins S."/>
            <person name="Loffler F."/>
        </authorList>
    </citation>
    <scope>NUCLEOTIDE SEQUENCE</scope>
</reference>
<name>A0A645JFI4_9ZZZZ</name>
<keyword evidence="1" id="KW-0812">Transmembrane</keyword>
<dbReference type="AlphaFoldDB" id="A0A645JFI4"/>
<sequence>MIMWSLLELRFIPWHKMNLIPLLNLVIGLNCQYVALMLTVTKMFLLLATVFLKKRWKNMPEFSVKEEKS</sequence>